<evidence type="ECO:0000256" key="3">
    <source>
        <dbReference type="PROSITE-ProRule" id="PRU00169"/>
    </source>
</evidence>
<comment type="caution">
    <text evidence="5">The sequence shown here is derived from an EMBL/GenBank/DDBJ whole genome shotgun (WGS) entry which is preliminary data.</text>
</comment>
<evidence type="ECO:0000313" key="6">
    <source>
        <dbReference type="Proteomes" id="UP000823927"/>
    </source>
</evidence>
<gene>
    <name evidence="5" type="ORF">IAB46_12555</name>
</gene>
<dbReference type="InterPro" id="IPR001789">
    <property type="entry name" value="Sig_transdc_resp-reg_receiver"/>
</dbReference>
<dbReference type="Gene3D" id="3.40.50.2300">
    <property type="match status" value="1"/>
</dbReference>
<dbReference type="Proteomes" id="UP000823927">
    <property type="component" value="Unassembled WGS sequence"/>
</dbReference>
<dbReference type="Pfam" id="PF00072">
    <property type="entry name" value="Response_reg"/>
    <property type="match status" value="1"/>
</dbReference>
<feature type="domain" description="Response regulatory" evidence="4">
    <location>
        <begin position="3"/>
        <end position="115"/>
    </location>
</feature>
<evidence type="ECO:0000313" key="5">
    <source>
        <dbReference type="EMBL" id="HIS48359.1"/>
    </source>
</evidence>
<dbReference type="AlphaFoldDB" id="A0A9D1JS16"/>
<reference evidence="5" key="2">
    <citation type="journal article" date="2021" name="PeerJ">
        <title>Extensive microbial diversity within the chicken gut microbiome revealed by metagenomics and culture.</title>
        <authorList>
            <person name="Gilroy R."/>
            <person name="Ravi A."/>
            <person name="Getino M."/>
            <person name="Pursley I."/>
            <person name="Horton D.L."/>
            <person name="Alikhan N.F."/>
            <person name="Baker D."/>
            <person name="Gharbi K."/>
            <person name="Hall N."/>
            <person name="Watson M."/>
            <person name="Adriaenssens E.M."/>
            <person name="Foster-Nyarko E."/>
            <person name="Jarju S."/>
            <person name="Secka A."/>
            <person name="Antonio M."/>
            <person name="Oren A."/>
            <person name="Chaudhuri R.R."/>
            <person name="La Ragione R."/>
            <person name="Hildebrand F."/>
            <person name="Pallen M.J."/>
        </authorList>
    </citation>
    <scope>NUCLEOTIDE SEQUENCE</scope>
    <source>
        <strain evidence="5">CHK178-757</strain>
    </source>
</reference>
<evidence type="ECO:0000256" key="1">
    <source>
        <dbReference type="ARBA" id="ARBA00018672"/>
    </source>
</evidence>
<organism evidence="5 6">
    <name type="scientific">Candidatus Scybalocola faecigallinarum</name>
    <dbReference type="NCBI Taxonomy" id="2840941"/>
    <lineage>
        <taxon>Bacteria</taxon>
        <taxon>Bacillati</taxon>
        <taxon>Bacillota</taxon>
        <taxon>Clostridia</taxon>
        <taxon>Lachnospirales</taxon>
        <taxon>Lachnospiraceae</taxon>
        <taxon>Lachnospiraceae incertae sedis</taxon>
        <taxon>Candidatus Scybalocola (ex Gilroy et al. 2021)</taxon>
    </lineage>
</organism>
<evidence type="ECO:0000256" key="2">
    <source>
        <dbReference type="ARBA" id="ARBA00024867"/>
    </source>
</evidence>
<dbReference type="InterPro" id="IPR011006">
    <property type="entry name" value="CheY-like_superfamily"/>
</dbReference>
<dbReference type="GO" id="GO:0000160">
    <property type="term" value="P:phosphorelay signal transduction system"/>
    <property type="evidence" value="ECO:0007669"/>
    <property type="project" value="InterPro"/>
</dbReference>
<name>A0A9D1JS16_9FIRM</name>
<dbReference type="EMBL" id="DVIT01000053">
    <property type="protein sequence ID" value="HIS48359.1"/>
    <property type="molecule type" value="Genomic_DNA"/>
</dbReference>
<sequence length="115" mass="12687">MYRIAVADDEAKACTMIKEIIQQYFEAKALECRVQAYQRPTEMVWDMEKGAGFDIYCIDIEMPGISGMELAHQIRQTEHSGNGGLSTVASVCGQILCGRNGDHRDLHGCAADGVF</sequence>
<protein>
    <recommendedName>
        <fullName evidence="1">Stage 0 sporulation protein A homolog</fullName>
    </recommendedName>
</protein>
<feature type="modified residue" description="4-aspartylphosphate" evidence="3">
    <location>
        <position position="59"/>
    </location>
</feature>
<proteinExistence type="predicted"/>
<comment type="function">
    <text evidence="2">May play the central regulatory role in sporulation. It may be an element of the effector pathway responsible for the activation of sporulation genes in response to nutritional stress. Spo0A may act in concert with spo0H (a sigma factor) to control the expression of some genes that are critical to the sporulation process.</text>
</comment>
<dbReference type="PROSITE" id="PS50110">
    <property type="entry name" value="RESPONSE_REGULATORY"/>
    <property type="match status" value="1"/>
</dbReference>
<dbReference type="SUPFAM" id="SSF52172">
    <property type="entry name" value="CheY-like"/>
    <property type="match status" value="1"/>
</dbReference>
<evidence type="ECO:0000259" key="4">
    <source>
        <dbReference type="PROSITE" id="PS50110"/>
    </source>
</evidence>
<accession>A0A9D1JS16</accession>
<keyword evidence="3" id="KW-0597">Phosphoprotein</keyword>
<dbReference type="CDD" id="cd00156">
    <property type="entry name" value="REC"/>
    <property type="match status" value="1"/>
</dbReference>
<reference evidence="5" key="1">
    <citation type="submission" date="2020-10" db="EMBL/GenBank/DDBJ databases">
        <authorList>
            <person name="Gilroy R."/>
        </authorList>
    </citation>
    <scope>NUCLEOTIDE SEQUENCE</scope>
    <source>
        <strain evidence="5">CHK178-757</strain>
    </source>
</reference>